<dbReference type="EMBL" id="JADGJH010000104">
    <property type="protein sequence ID" value="KAJ3137926.1"/>
    <property type="molecule type" value="Genomic_DNA"/>
</dbReference>
<feature type="transmembrane region" description="Helical" evidence="6">
    <location>
        <begin position="191"/>
        <end position="210"/>
    </location>
</feature>
<name>A0AAD5XLT2_9FUNG</name>
<feature type="region of interest" description="Disordered" evidence="5">
    <location>
        <begin position="483"/>
        <end position="502"/>
    </location>
</feature>
<keyword evidence="3 6" id="KW-1133">Transmembrane helix</keyword>
<comment type="subcellular location">
    <subcellularLocation>
        <location evidence="1">Membrane</location>
        <topology evidence="1">Multi-pass membrane protein</topology>
    </subcellularLocation>
</comment>
<accession>A0AAD5XLT2</accession>
<dbReference type="GO" id="GO:0016020">
    <property type="term" value="C:membrane"/>
    <property type="evidence" value="ECO:0007669"/>
    <property type="project" value="UniProtKB-SubCell"/>
</dbReference>
<protein>
    <recommendedName>
        <fullName evidence="9">DUF803-domain-containing protein</fullName>
    </recommendedName>
</protein>
<evidence type="ECO:0000313" key="8">
    <source>
        <dbReference type="Proteomes" id="UP001211907"/>
    </source>
</evidence>
<dbReference type="PANTHER" id="PTHR12570:SF92">
    <property type="entry name" value="SPICHTHYIN, ISOFORM B"/>
    <property type="match status" value="1"/>
</dbReference>
<organism evidence="7 8">
    <name type="scientific">Physocladia obscura</name>
    <dbReference type="NCBI Taxonomy" id="109957"/>
    <lineage>
        <taxon>Eukaryota</taxon>
        <taxon>Fungi</taxon>
        <taxon>Fungi incertae sedis</taxon>
        <taxon>Chytridiomycota</taxon>
        <taxon>Chytridiomycota incertae sedis</taxon>
        <taxon>Chytridiomycetes</taxon>
        <taxon>Chytridiales</taxon>
        <taxon>Chytriomycetaceae</taxon>
        <taxon>Physocladia</taxon>
    </lineage>
</organism>
<evidence type="ECO:0000313" key="7">
    <source>
        <dbReference type="EMBL" id="KAJ3137926.1"/>
    </source>
</evidence>
<sequence>MSGWEQGVGITLALISGVFIGASVVFTKKALLMMKNDGHNVASGSREYLKKPVWWVGMTLTALGELSNFGAYAFVPAILVTPLGAISVVISISSLGGSYLVLAAQGFGTSFVYSVRNWDTDNQFKQWPIYPLFAFLVFFVIFQVNFLNKALSCFSAAVVTPIYYVFFTTATMLTSAFLFQGFPVGSTVDGVSILFGFLVICGGVALLFQYSLKLQRIAKEAGQTVARIANRASINIGSERGGSGMGAPRDAPLPALPASVLSRHDARSESDGDVTSIIGGKDTDIVVKYPSSVRYIDAQQQRENNANSLETLTLDRMKFSARKSSLQYDSVNMSPAESLTHPRPIRPSFVIDGDGVDESDEVTSISHAVVPGLKLVKMIGATTRHLEKEPPTTPPHRSISLTVDHDRNMLSWIRRRSTQSTQSTEIDDIRLSSAQRVHSSNSHHQAEEIHPPLNSPTNSKLNSLGRIESKAAHVVISKLPEDSLKERESTLSFEASPHDRMSTERFAELSTEITRKIE</sequence>
<dbReference type="PANTHER" id="PTHR12570">
    <property type="match status" value="1"/>
</dbReference>
<dbReference type="Pfam" id="PF05653">
    <property type="entry name" value="Mg_trans_NIPA"/>
    <property type="match status" value="1"/>
</dbReference>
<comment type="caution">
    <text evidence="7">The sequence shown here is derived from an EMBL/GenBank/DDBJ whole genome shotgun (WGS) entry which is preliminary data.</text>
</comment>
<proteinExistence type="predicted"/>
<keyword evidence="2 6" id="KW-0812">Transmembrane</keyword>
<reference evidence="7" key="1">
    <citation type="submission" date="2020-05" db="EMBL/GenBank/DDBJ databases">
        <title>Phylogenomic resolution of chytrid fungi.</title>
        <authorList>
            <person name="Stajich J.E."/>
            <person name="Amses K."/>
            <person name="Simmons R."/>
            <person name="Seto K."/>
            <person name="Myers J."/>
            <person name="Bonds A."/>
            <person name="Quandt C.A."/>
            <person name="Barry K."/>
            <person name="Liu P."/>
            <person name="Grigoriev I."/>
            <person name="Longcore J.E."/>
            <person name="James T.Y."/>
        </authorList>
    </citation>
    <scope>NUCLEOTIDE SEQUENCE</scope>
    <source>
        <strain evidence="7">JEL0513</strain>
    </source>
</reference>
<gene>
    <name evidence="7" type="ORF">HK100_000224</name>
</gene>
<evidence type="ECO:0000256" key="4">
    <source>
        <dbReference type="ARBA" id="ARBA00023136"/>
    </source>
</evidence>
<evidence type="ECO:0000256" key="2">
    <source>
        <dbReference type="ARBA" id="ARBA00022692"/>
    </source>
</evidence>
<evidence type="ECO:0000256" key="3">
    <source>
        <dbReference type="ARBA" id="ARBA00022989"/>
    </source>
</evidence>
<keyword evidence="8" id="KW-1185">Reference proteome</keyword>
<evidence type="ECO:0000256" key="1">
    <source>
        <dbReference type="ARBA" id="ARBA00004141"/>
    </source>
</evidence>
<dbReference type="AlphaFoldDB" id="A0AAD5XLT2"/>
<feature type="transmembrane region" description="Helical" evidence="6">
    <location>
        <begin position="154"/>
        <end position="179"/>
    </location>
</feature>
<dbReference type="GO" id="GO:0015095">
    <property type="term" value="F:magnesium ion transmembrane transporter activity"/>
    <property type="evidence" value="ECO:0007669"/>
    <property type="project" value="InterPro"/>
</dbReference>
<evidence type="ECO:0000256" key="6">
    <source>
        <dbReference type="SAM" id="Phobius"/>
    </source>
</evidence>
<dbReference type="InterPro" id="IPR008521">
    <property type="entry name" value="Mg_trans_NIPA"/>
</dbReference>
<feature type="transmembrane region" description="Helical" evidence="6">
    <location>
        <begin position="7"/>
        <end position="26"/>
    </location>
</feature>
<feature type="transmembrane region" description="Helical" evidence="6">
    <location>
        <begin position="127"/>
        <end position="147"/>
    </location>
</feature>
<keyword evidence="4 6" id="KW-0472">Membrane</keyword>
<evidence type="ECO:0000256" key="5">
    <source>
        <dbReference type="SAM" id="MobiDB-lite"/>
    </source>
</evidence>
<evidence type="ECO:0008006" key="9">
    <source>
        <dbReference type="Google" id="ProtNLM"/>
    </source>
</evidence>
<dbReference type="Proteomes" id="UP001211907">
    <property type="component" value="Unassembled WGS sequence"/>
</dbReference>